<name>A0A820NWA1_9BILA</name>
<comment type="caution">
    <text evidence="1">The sequence shown here is derived from an EMBL/GenBank/DDBJ whole genome shotgun (WGS) entry which is preliminary data.</text>
</comment>
<organism evidence="1 2">
    <name type="scientific">Adineta steineri</name>
    <dbReference type="NCBI Taxonomy" id="433720"/>
    <lineage>
        <taxon>Eukaryota</taxon>
        <taxon>Metazoa</taxon>
        <taxon>Spiralia</taxon>
        <taxon>Gnathifera</taxon>
        <taxon>Rotifera</taxon>
        <taxon>Eurotatoria</taxon>
        <taxon>Bdelloidea</taxon>
        <taxon>Adinetida</taxon>
        <taxon>Adinetidae</taxon>
        <taxon>Adineta</taxon>
    </lineage>
</organism>
<proteinExistence type="predicted"/>
<dbReference type="EMBL" id="CAJOAZ010025961">
    <property type="protein sequence ID" value="CAF4397098.1"/>
    <property type="molecule type" value="Genomic_DNA"/>
</dbReference>
<feature type="non-terminal residue" evidence="1">
    <location>
        <position position="1"/>
    </location>
</feature>
<gene>
    <name evidence="1" type="ORF">OXD698_LOCUS51247</name>
</gene>
<protein>
    <submittedName>
        <fullName evidence="1">Uncharacterized protein</fullName>
    </submittedName>
</protein>
<evidence type="ECO:0000313" key="1">
    <source>
        <dbReference type="EMBL" id="CAF4397098.1"/>
    </source>
</evidence>
<evidence type="ECO:0000313" key="2">
    <source>
        <dbReference type="Proteomes" id="UP000663844"/>
    </source>
</evidence>
<dbReference type="AlphaFoldDB" id="A0A820NWA1"/>
<accession>A0A820NWA1</accession>
<reference evidence="1" key="1">
    <citation type="submission" date="2021-02" db="EMBL/GenBank/DDBJ databases">
        <authorList>
            <person name="Nowell W R."/>
        </authorList>
    </citation>
    <scope>NUCLEOTIDE SEQUENCE</scope>
</reference>
<sequence length="119" mass="14150">SSLLDEVETEEMHIVGRTSNENNQIEQELTTGDNVLNKLIFDFEDFDLSTMALTSGEQNMNTNTSEKIEYLMRQEDAKYILKWHFGVKLFRAWIEDKNEPIKQRLFQRKNLSFLSYFFI</sequence>
<dbReference type="Proteomes" id="UP000663844">
    <property type="component" value="Unassembled WGS sequence"/>
</dbReference>